<reference evidence="2 3" key="2">
    <citation type="journal article" date="2011" name="ISME J.">
        <title>RNA-seq reveals cooperative metabolic interactions between two termite-gut spirochete species in co-culture.</title>
        <authorList>
            <person name="Rosenthal A.Z."/>
            <person name="Matson E.G."/>
            <person name="Eldar A."/>
            <person name="Leadbetter J.R."/>
        </authorList>
    </citation>
    <scope>NUCLEOTIDE SEQUENCE [LARGE SCALE GENOMIC DNA]</scope>
    <source>
        <strain evidence="3">ATCC BAA-887 / DSM 12427 / ZAS-2</strain>
    </source>
</reference>
<dbReference type="HOGENOM" id="CLU_996945_0_0_12"/>
<evidence type="ECO:0008006" key="4">
    <source>
        <dbReference type="Google" id="ProtNLM"/>
    </source>
</evidence>
<protein>
    <recommendedName>
        <fullName evidence="4">Alpha/beta hydrolase</fullName>
    </recommendedName>
</protein>
<evidence type="ECO:0000313" key="2">
    <source>
        <dbReference type="EMBL" id="AEF85538.1"/>
    </source>
</evidence>
<keyword evidence="1" id="KW-1133">Transmembrane helix</keyword>
<dbReference type="OrthoDB" id="7867880at2"/>
<dbReference type="EMBL" id="CP001843">
    <property type="protein sequence ID" value="AEF85538.1"/>
    <property type="molecule type" value="Genomic_DNA"/>
</dbReference>
<dbReference type="KEGG" id="tpi:TREPR_2379"/>
<reference evidence="3" key="1">
    <citation type="submission" date="2009-12" db="EMBL/GenBank/DDBJ databases">
        <title>Complete sequence of Treponema primitia strain ZAS-2.</title>
        <authorList>
            <person name="Tetu S.G."/>
            <person name="Matson E."/>
            <person name="Ren Q."/>
            <person name="Seshadri R."/>
            <person name="Elbourne L."/>
            <person name="Hassan K.A."/>
            <person name="Durkin A."/>
            <person name="Radune D."/>
            <person name="Mohamoud Y."/>
            <person name="Shay R."/>
            <person name="Jin S."/>
            <person name="Zhang X."/>
            <person name="Lucey K."/>
            <person name="Ballor N.R."/>
            <person name="Ottesen E."/>
            <person name="Rosenthal R."/>
            <person name="Allen A."/>
            <person name="Leadbetter J.R."/>
            <person name="Paulsen I.T."/>
        </authorList>
    </citation>
    <scope>NUCLEOTIDE SEQUENCE [LARGE SCALE GENOMIC DNA]</scope>
    <source>
        <strain evidence="3">ATCC BAA-887 / DSM 12427 / ZAS-2</strain>
    </source>
</reference>
<keyword evidence="1" id="KW-0812">Transmembrane</keyword>
<evidence type="ECO:0000256" key="1">
    <source>
        <dbReference type="SAM" id="Phobius"/>
    </source>
</evidence>
<dbReference type="eggNOG" id="ENOG5032UGW">
    <property type="taxonomic scope" value="Bacteria"/>
</dbReference>
<dbReference type="Proteomes" id="UP000009223">
    <property type="component" value="Chromosome"/>
</dbReference>
<name>F5YHK0_TREPZ</name>
<dbReference type="RefSeq" id="WP_015707825.1">
    <property type="nucleotide sequence ID" value="NC_015578.1"/>
</dbReference>
<dbReference type="InterPro" id="IPR029058">
    <property type="entry name" value="AB_hydrolase_fold"/>
</dbReference>
<keyword evidence="1" id="KW-0472">Membrane</keyword>
<dbReference type="SUPFAM" id="SSF53474">
    <property type="entry name" value="alpha/beta-Hydrolases"/>
    <property type="match status" value="1"/>
</dbReference>
<keyword evidence="3" id="KW-1185">Reference proteome</keyword>
<proteinExistence type="predicted"/>
<feature type="transmembrane region" description="Helical" evidence="1">
    <location>
        <begin position="117"/>
        <end position="139"/>
    </location>
</feature>
<dbReference type="STRING" id="545694.TREPR_2379"/>
<gene>
    <name evidence="2" type="ordered locus">TREPR_2379</name>
</gene>
<sequence length="284" mass="33856">MLFTLTDDNKLLAEDYQADNIKIINLNNHSYKCLLLCSGNGLYYPNTNEEYTNKIRKQDRYEWEHIAKNKLIRRNFSKIIFIRDIYKQWYVTGINSKLNCIDKVVEYLKKETENFKVIVAGSSAGGYAAVLIGILLNAYRIINVSGQYNLWPIVNIYPLLDKYKNKAFKSKYYNLREILKNSHVLILYFFPIKCKDDIEQYNYIKDDKNILFFKIDSDQHGTGINGAQYPYFFICKDKKVKKIYKRYEDKIIDRNEFYYNANDFLIKKIKKLKKVLLVFFKNNL</sequence>
<accession>F5YHK0</accession>
<evidence type="ECO:0000313" key="3">
    <source>
        <dbReference type="Proteomes" id="UP000009223"/>
    </source>
</evidence>
<dbReference type="AlphaFoldDB" id="F5YHK0"/>
<organism evidence="2 3">
    <name type="scientific">Treponema primitia (strain ATCC BAA-887 / DSM 12427 / ZAS-2)</name>
    <dbReference type="NCBI Taxonomy" id="545694"/>
    <lineage>
        <taxon>Bacteria</taxon>
        <taxon>Pseudomonadati</taxon>
        <taxon>Spirochaetota</taxon>
        <taxon>Spirochaetia</taxon>
        <taxon>Spirochaetales</taxon>
        <taxon>Treponemataceae</taxon>
        <taxon>Treponema</taxon>
    </lineage>
</organism>